<feature type="domain" description="Transcriptional repressor PaaX-like N-terminal" evidence="7">
    <location>
        <begin position="40"/>
        <end position="80"/>
    </location>
</feature>
<dbReference type="InterPro" id="IPR036388">
    <property type="entry name" value="WH-like_DNA-bd_sf"/>
</dbReference>
<keyword evidence="1" id="KW-0540">Nuclease</keyword>
<protein>
    <submittedName>
        <fullName evidence="9">CRISPR-associated endonuclease Cas2</fullName>
    </submittedName>
</protein>
<proteinExistence type="predicted"/>
<organism evidence="9 10">
    <name type="scientific">Candidatus Woykebacteria bacterium RBG_16_43_9</name>
    <dbReference type="NCBI Taxonomy" id="1802596"/>
    <lineage>
        <taxon>Bacteria</taxon>
        <taxon>Candidatus Woykeibacteriota</taxon>
    </lineage>
</organism>
<dbReference type="AlphaFoldDB" id="A0A1G1WCF2"/>
<dbReference type="InterPro" id="IPR048846">
    <property type="entry name" value="PaaX-like_central"/>
</dbReference>
<evidence type="ECO:0000313" key="9">
    <source>
        <dbReference type="EMBL" id="OGY25368.1"/>
    </source>
</evidence>
<accession>A0A1G1WCF2</accession>
<evidence type="ECO:0000259" key="7">
    <source>
        <dbReference type="Pfam" id="PF07848"/>
    </source>
</evidence>
<dbReference type="Pfam" id="PF20803">
    <property type="entry name" value="PaaX_M"/>
    <property type="match status" value="1"/>
</dbReference>
<comment type="caution">
    <text evidence="9">The sequence shown here is derived from an EMBL/GenBank/DDBJ whole genome shotgun (WGS) entry which is preliminary data.</text>
</comment>
<evidence type="ECO:0000256" key="1">
    <source>
        <dbReference type="ARBA" id="ARBA00022722"/>
    </source>
</evidence>
<dbReference type="PANTHER" id="PTHR30319">
    <property type="entry name" value="PHENYLACETIC ACID REGULATOR-RELATED TRANSCRIPTIONAL REPRESSOR"/>
    <property type="match status" value="1"/>
</dbReference>
<keyword evidence="4" id="KW-0378">Hydrolase</keyword>
<evidence type="ECO:0000256" key="3">
    <source>
        <dbReference type="ARBA" id="ARBA00022759"/>
    </source>
</evidence>
<dbReference type="STRING" id="1802596.A2Z11_00735"/>
<dbReference type="InterPro" id="IPR036390">
    <property type="entry name" value="WH_DNA-bd_sf"/>
</dbReference>
<dbReference type="SUPFAM" id="SSF143430">
    <property type="entry name" value="TTP0101/SSO1404-like"/>
    <property type="match status" value="1"/>
</dbReference>
<sequence>MAKRGQITSAILQLLVKLQATGETFWDFTYHPHKYVYRSLSEEMGFRESSIRSALSRLQKRGFIEAKRDNVGETIIKLSDGGKAAWLYEKLASGDVGKLKDKYVIVFFDIPEQERKIRDILRVRLKQFGFEPWQKSVWATDKDVFGLIKKFLNLAGLENYCFVLQSEKISNEK</sequence>
<dbReference type="GO" id="GO:0043571">
    <property type="term" value="P:maintenance of CRISPR repeat elements"/>
    <property type="evidence" value="ECO:0007669"/>
    <property type="project" value="InterPro"/>
</dbReference>
<dbReference type="Proteomes" id="UP000176389">
    <property type="component" value="Unassembled WGS sequence"/>
</dbReference>
<reference evidence="9 10" key="1">
    <citation type="journal article" date="2016" name="Nat. Commun.">
        <title>Thousands of microbial genomes shed light on interconnected biogeochemical processes in an aquifer system.</title>
        <authorList>
            <person name="Anantharaman K."/>
            <person name="Brown C.T."/>
            <person name="Hug L.A."/>
            <person name="Sharon I."/>
            <person name="Castelle C.J."/>
            <person name="Probst A.J."/>
            <person name="Thomas B.C."/>
            <person name="Singh A."/>
            <person name="Wilkins M.J."/>
            <person name="Karaoz U."/>
            <person name="Brodie E.L."/>
            <person name="Williams K.H."/>
            <person name="Hubbard S.S."/>
            <person name="Banfield J.F."/>
        </authorList>
    </citation>
    <scope>NUCLEOTIDE SEQUENCE [LARGE SCALE GENOMIC DNA]</scope>
</reference>
<dbReference type="NCBIfam" id="TIGR01573">
    <property type="entry name" value="cas2"/>
    <property type="match status" value="1"/>
</dbReference>
<evidence type="ECO:0000256" key="2">
    <source>
        <dbReference type="ARBA" id="ARBA00022723"/>
    </source>
</evidence>
<dbReference type="EMBL" id="MHCS01000047">
    <property type="protein sequence ID" value="OGY25368.1"/>
    <property type="molecule type" value="Genomic_DNA"/>
</dbReference>
<name>A0A1G1WCF2_9BACT</name>
<dbReference type="InterPro" id="IPR012906">
    <property type="entry name" value="PaaX-like_N"/>
</dbReference>
<dbReference type="GO" id="GO:0006351">
    <property type="term" value="P:DNA-templated transcription"/>
    <property type="evidence" value="ECO:0007669"/>
    <property type="project" value="TreeGrafter"/>
</dbReference>
<keyword evidence="6" id="KW-0051">Antiviral defense</keyword>
<dbReference type="Gene3D" id="1.10.10.10">
    <property type="entry name" value="Winged helix-like DNA-binding domain superfamily/Winged helix DNA-binding domain"/>
    <property type="match status" value="1"/>
</dbReference>
<dbReference type="PANTHER" id="PTHR30319:SF1">
    <property type="entry name" value="TRANSCRIPTIONAL REPRESSOR PAAX"/>
    <property type="match status" value="1"/>
</dbReference>
<keyword evidence="5" id="KW-0460">Magnesium</keyword>
<keyword evidence="3 9" id="KW-0255">Endonuclease</keyword>
<dbReference type="Pfam" id="PF07848">
    <property type="entry name" value="PaaX"/>
    <property type="match status" value="1"/>
</dbReference>
<evidence type="ECO:0000313" key="10">
    <source>
        <dbReference type="Proteomes" id="UP000176389"/>
    </source>
</evidence>
<dbReference type="GO" id="GO:0004521">
    <property type="term" value="F:RNA endonuclease activity"/>
    <property type="evidence" value="ECO:0007669"/>
    <property type="project" value="InterPro"/>
</dbReference>
<feature type="domain" description="Transcriptional repressor PaaX-like central Cas2-like" evidence="8">
    <location>
        <begin position="101"/>
        <end position="170"/>
    </location>
</feature>
<evidence type="ECO:0000256" key="6">
    <source>
        <dbReference type="ARBA" id="ARBA00023118"/>
    </source>
</evidence>
<gene>
    <name evidence="9" type="ORF">A2Z11_00735</name>
</gene>
<evidence type="ECO:0000259" key="8">
    <source>
        <dbReference type="Pfam" id="PF20803"/>
    </source>
</evidence>
<evidence type="ECO:0000256" key="5">
    <source>
        <dbReference type="ARBA" id="ARBA00022842"/>
    </source>
</evidence>
<dbReference type="InterPro" id="IPR021127">
    <property type="entry name" value="CRISPR_associated_Cas2"/>
</dbReference>
<dbReference type="SUPFAM" id="SSF46785">
    <property type="entry name" value="Winged helix' DNA-binding domain"/>
    <property type="match status" value="1"/>
</dbReference>
<evidence type="ECO:0000256" key="4">
    <source>
        <dbReference type="ARBA" id="ARBA00022801"/>
    </source>
</evidence>
<keyword evidence="2" id="KW-0479">Metal-binding</keyword>